<feature type="region of interest" description="Disordered" evidence="1">
    <location>
        <begin position="1"/>
        <end position="198"/>
    </location>
</feature>
<feature type="compositionally biased region" description="Low complexity" evidence="1">
    <location>
        <begin position="36"/>
        <end position="56"/>
    </location>
</feature>
<evidence type="ECO:0000256" key="1">
    <source>
        <dbReference type="SAM" id="MobiDB-lite"/>
    </source>
</evidence>
<name>A0A427XZG3_9TREE</name>
<evidence type="ECO:0000313" key="2">
    <source>
        <dbReference type="EMBL" id="RSH84203.1"/>
    </source>
</evidence>
<dbReference type="GeneID" id="39590255"/>
<feature type="compositionally biased region" description="Low complexity" evidence="1">
    <location>
        <begin position="142"/>
        <end position="163"/>
    </location>
</feature>
<sequence>MESEAGAEAAYLARDAPPAPRSSSVPWSATDPSVWSTAHHSSSAPSSTSPRFSSAAWPTTDPSAWTAPRPSSASWPATDPSPWSTEAGSSSAAWPPTQPLAWSMPPIISEEGGNPFDERGDGDQTASPSPPPPHSSPPPAHSSPAHSSSALSSPALAPAHSSPVAHRPPTEGSPLFLAGPSSDDDMDEPASSSPEAVLLSPVSVARYQAHLLSRNANEGQDDMDDVKMSEGDDSSDSLQSIEEDDGDEPPLTGHDDVHAFGSDMLPIARLRDRMDEDMRNGTSYLRRHQGTQGEILEVYEDILVRTAQETVALLDQVRALREQEEQ</sequence>
<proteinExistence type="predicted"/>
<evidence type="ECO:0000313" key="3">
    <source>
        <dbReference type="Proteomes" id="UP000279236"/>
    </source>
</evidence>
<reference evidence="2 3" key="1">
    <citation type="submission" date="2018-11" db="EMBL/GenBank/DDBJ databases">
        <title>Genome sequence of Apiotrichum porosum DSM 27194.</title>
        <authorList>
            <person name="Aliyu H."/>
            <person name="Gorte O."/>
            <person name="Ochsenreither K."/>
        </authorList>
    </citation>
    <scope>NUCLEOTIDE SEQUENCE [LARGE SCALE GENOMIC DNA]</scope>
    <source>
        <strain evidence="2 3">DSM 27194</strain>
    </source>
</reference>
<protein>
    <submittedName>
        <fullName evidence="2">Uncharacterized protein</fullName>
    </submittedName>
</protein>
<feature type="compositionally biased region" description="Polar residues" evidence="1">
    <location>
        <begin position="21"/>
        <end position="35"/>
    </location>
</feature>
<accession>A0A427XZG3</accession>
<dbReference type="EMBL" id="RSCE01000003">
    <property type="protein sequence ID" value="RSH84203.1"/>
    <property type="molecule type" value="Genomic_DNA"/>
</dbReference>
<dbReference type="Proteomes" id="UP000279236">
    <property type="component" value="Unassembled WGS sequence"/>
</dbReference>
<dbReference type="AlphaFoldDB" id="A0A427XZG3"/>
<feature type="compositionally biased region" description="Acidic residues" evidence="1">
    <location>
        <begin position="231"/>
        <end position="248"/>
    </location>
</feature>
<comment type="caution">
    <text evidence="2">The sequence shown here is derived from an EMBL/GenBank/DDBJ whole genome shotgun (WGS) entry which is preliminary data.</text>
</comment>
<feature type="region of interest" description="Disordered" evidence="1">
    <location>
        <begin position="210"/>
        <end position="260"/>
    </location>
</feature>
<dbReference type="RefSeq" id="XP_028477651.1">
    <property type="nucleotide sequence ID" value="XM_028621199.1"/>
</dbReference>
<feature type="compositionally biased region" description="Pro residues" evidence="1">
    <location>
        <begin position="128"/>
        <end position="141"/>
    </location>
</feature>
<keyword evidence="3" id="KW-1185">Reference proteome</keyword>
<organism evidence="2 3">
    <name type="scientific">Apiotrichum porosum</name>
    <dbReference type="NCBI Taxonomy" id="105984"/>
    <lineage>
        <taxon>Eukaryota</taxon>
        <taxon>Fungi</taxon>
        <taxon>Dikarya</taxon>
        <taxon>Basidiomycota</taxon>
        <taxon>Agaricomycotina</taxon>
        <taxon>Tremellomycetes</taxon>
        <taxon>Trichosporonales</taxon>
        <taxon>Trichosporonaceae</taxon>
        <taxon>Apiotrichum</taxon>
    </lineage>
</organism>
<gene>
    <name evidence="2" type="ORF">EHS24_005712</name>
</gene>
<feature type="compositionally biased region" description="Polar residues" evidence="1">
    <location>
        <begin position="69"/>
        <end position="92"/>
    </location>
</feature>